<protein>
    <submittedName>
        <fullName evidence="6">FAD-dependent oxidoreductase</fullName>
    </submittedName>
</protein>
<name>A0AAW6XPY5_9LACO</name>
<organism evidence="6 7">
    <name type="scientific">Lactobacillus paragasseri</name>
    <dbReference type="NCBI Taxonomy" id="2107999"/>
    <lineage>
        <taxon>Bacteria</taxon>
        <taxon>Bacillati</taxon>
        <taxon>Bacillota</taxon>
        <taxon>Bacilli</taxon>
        <taxon>Lactobacillales</taxon>
        <taxon>Lactobacillaceae</taxon>
        <taxon>Lactobacillus</taxon>
    </lineage>
</organism>
<dbReference type="Proteomes" id="UP001232113">
    <property type="component" value="Unassembled WGS sequence"/>
</dbReference>
<keyword evidence="2" id="KW-0285">Flavoprotein</keyword>
<dbReference type="PANTHER" id="PTHR43400">
    <property type="entry name" value="FUMARATE REDUCTASE"/>
    <property type="match status" value="1"/>
</dbReference>
<dbReference type="InterPro" id="IPR050315">
    <property type="entry name" value="FAD-oxidoreductase_2"/>
</dbReference>
<sequence length="494" mass="54494">MSDMEKYDIVVVGAGASGISAALAAAQSGAKVALLEKGDKFGGAGMFGAQGLFAVESAAQKASGEKYSIQDAYEEIINYTHHSSNAKMTKLILEKSASTIQWMKNNGLETELVTNTQEVHQNHPRTYHQFIDKFNGFKRVMNNFIKAGGVLMTETTGNKIIRNENNKVTGIEVISKGRSMTLATKAVILADGGFVGNKEEISKSLAIDPDNLYSMGERKATGDGLRMLKEVGGVNDYKRIFENHAATVFSKNNIKWHNDTIFTLTNLPFLWINNEGKRFTNEDIVYDFALWGDTVYANGGYYYFLIDQKLVDYLKKESLNWTNSFERTFRLLDGKPMTHKVGPFTSIEEDLQEAISEGAAFKAGTFKELAEKIDVDPNTLTLEINRYNQLVENGKDADFYKNSKFMNVKVQDGPFYAVRANSTTLGTVGGGLVTENFEALNIKRKVIPGIYAVGNNASGLFDSSYPTIEGLSNAFAWNSGRIAGEHASEFVKNA</sequence>
<dbReference type="EMBL" id="JASOLY010000013">
    <property type="protein sequence ID" value="MDK6868916.1"/>
    <property type="molecule type" value="Genomic_DNA"/>
</dbReference>
<gene>
    <name evidence="6" type="ORF">QP354_07520</name>
</gene>
<comment type="cofactor">
    <cofactor evidence="1">
        <name>FAD</name>
        <dbReference type="ChEBI" id="CHEBI:57692"/>
    </cofactor>
</comment>
<reference evidence="6" key="1">
    <citation type="submission" date="2023-05" db="EMBL/GenBank/DDBJ databases">
        <title>Cataloging the Phylogenetic Diversity of Human Bladder Bacteria.</title>
        <authorList>
            <person name="Du J."/>
        </authorList>
    </citation>
    <scope>NUCLEOTIDE SEQUENCE</scope>
    <source>
        <strain evidence="6">UMB6975B</strain>
    </source>
</reference>
<comment type="caution">
    <text evidence="6">The sequence shown here is derived from an EMBL/GenBank/DDBJ whole genome shotgun (WGS) entry which is preliminary data.</text>
</comment>
<feature type="domain" description="FAD-dependent oxidoreductase 2 FAD-binding" evidence="5">
    <location>
        <begin position="8"/>
        <end position="466"/>
    </location>
</feature>
<evidence type="ECO:0000256" key="2">
    <source>
        <dbReference type="ARBA" id="ARBA00022630"/>
    </source>
</evidence>
<accession>A0AAW6XPY5</accession>
<dbReference type="PRINTS" id="PR00411">
    <property type="entry name" value="PNDRDTASEI"/>
</dbReference>
<evidence type="ECO:0000256" key="1">
    <source>
        <dbReference type="ARBA" id="ARBA00001974"/>
    </source>
</evidence>
<dbReference type="SUPFAM" id="SSF56425">
    <property type="entry name" value="Succinate dehydrogenase/fumarate reductase flavoprotein, catalytic domain"/>
    <property type="match status" value="1"/>
</dbReference>
<dbReference type="InterPro" id="IPR003953">
    <property type="entry name" value="FAD-dep_OxRdtase_2_FAD-bd"/>
</dbReference>
<evidence type="ECO:0000313" key="6">
    <source>
        <dbReference type="EMBL" id="MDK6868916.1"/>
    </source>
</evidence>
<dbReference type="GO" id="GO:0033765">
    <property type="term" value="F:steroid dehydrogenase activity, acting on the CH-CH group of donors"/>
    <property type="evidence" value="ECO:0007669"/>
    <property type="project" value="UniProtKB-ARBA"/>
</dbReference>
<dbReference type="GO" id="GO:0008202">
    <property type="term" value="P:steroid metabolic process"/>
    <property type="evidence" value="ECO:0007669"/>
    <property type="project" value="UniProtKB-ARBA"/>
</dbReference>
<keyword evidence="4" id="KW-0560">Oxidoreductase</keyword>
<dbReference type="Gene3D" id="3.50.50.60">
    <property type="entry name" value="FAD/NAD(P)-binding domain"/>
    <property type="match status" value="1"/>
</dbReference>
<evidence type="ECO:0000256" key="3">
    <source>
        <dbReference type="ARBA" id="ARBA00022827"/>
    </source>
</evidence>
<proteinExistence type="predicted"/>
<dbReference type="AlphaFoldDB" id="A0AAW6XPY5"/>
<dbReference type="InterPro" id="IPR036188">
    <property type="entry name" value="FAD/NAD-bd_sf"/>
</dbReference>
<dbReference type="Gene3D" id="3.90.700.10">
    <property type="entry name" value="Succinate dehydrogenase/fumarate reductase flavoprotein, catalytic domain"/>
    <property type="match status" value="1"/>
</dbReference>
<evidence type="ECO:0000259" key="5">
    <source>
        <dbReference type="Pfam" id="PF00890"/>
    </source>
</evidence>
<keyword evidence="3" id="KW-0274">FAD</keyword>
<dbReference type="SUPFAM" id="SSF51905">
    <property type="entry name" value="FAD/NAD(P)-binding domain"/>
    <property type="match status" value="1"/>
</dbReference>
<dbReference type="PANTHER" id="PTHR43400:SF10">
    <property type="entry name" value="3-OXOSTEROID 1-DEHYDROGENASE"/>
    <property type="match status" value="1"/>
</dbReference>
<dbReference type="InterPro" id="IPR027477">
    <property type="entry name" value="Succ_DH/fumarate_Rdtase_cat_sf"/>
</dbReference>
<dbReference type="Pfam" id="PF00890">
    <property type="entry name" value="FAD_binding_2"/>
    <property type="match status" value="1"/>
</dbReference>
<evidence type="ECO:0000313" key="7">
    <source>
        <dbReference type="Proteomes" id="UP001232113"/>
    </source>
</evidence>
<evidence type="ECO:0000256" key="4">
    <source>
        <dbReference type="ARBA" id="ARBA00023002"/>
    </source>
</evidence>